<proteinExistence type="predicted"/>
<name>A0AAV9N9C8_9EURO</name>
<comment type="caution">
    <text evidence="2">The sequence shown here is derived from an EMBL/GenBank/DDBJ whole genome shotgun (WGS) entry which is preliminary data.</text>
</comment>
<dbReference type="EMBL" id="JAVRRD010000014">
    <property type="protein sequence ID" value="KAK5051871.1"/>
    <property type="molecule type" value="Genomic_DNA"/>
</dbReference>
<reference evidence="2 3" key="1">
    <citation type="submission" date="2023-08" db="EMBL/GenBank/DDBJ databases">
        <title>Black Yeasts Isolated from many extreme environments.</title>
        <authorList>
            <person name="Coleine C."/>
            <person name="Stajich J.E."/>
            <person name="Selbmann L."/>
        </authorList>
    </citation>
    <scope>NUCLEOTIDE SEQUENCE [LARGE SCALE GENOMIC DNA]</scope>
    <source>
        <strain evidence="2 3">CCFEE 5792</strain>
    </source>
</reference>
<feature type="compositionally biased region" description="Polar residues" evidence="1">
    <location>
        <begin position="273"/>
        <end position="296"/>
    </location>
</feature>
<dbReference type="Gene3D" id="3.40.50.1820">
    <property type="entry name" value="alpha/beta hydrolase"/>
    <property type="match status" value="1"/>
</dbReference>
<dbReference type="AlphaFoldDB" id="A0AAV9N9C8"/>
<dbReference type="InterPro" id="IPR029058">
    <property type="entry name" value="AB_hydrolase_fold"/>
</dbReference>
<evidence type="ECO:0008006" key="4">
    <source>
        <dbReference type="Google" id="ProtNLM"/>
    </source>
</evidence>
<dbReference type="RefSeq" id="XP_064705885.1">
    <property type="nucleotide sequence ID" value="XM_064846275.1"/>
</dbReference>
<evidence type="ECO:0000313" key="3">
    <source>
        <dbReference type="Proteomes" id="UP001358417"/>
    </source>
</evidence>
<dbReference type="GeneID" id="89970873"/>
<dbReference type="Proteomes" id="UP001358417">
    <property type="component" value="Unassembled WGS sequence"/>
</dbReference>
<evidence type="ECO:0000313" key="2">
    <source>
        <dbReference type="EMBL" id="KAK5051871.1"/>
    </source>
</evidence>
<keyword evidence="3" id="KW-1185">Reference proteome</keyword>
<gene>
    <name evidence="2" type="ORF">LTR84_002674</name>
</gene>
<dbReference type="SUPFAM" id="SSF53474">
    <property type="entry name" value="alpha/beta-Hydrolases"/>
    <property type="match status" value="1"/>
</dbReference>
<feature type="compositionally biased region" description="Acidic residues" evidence="1">
    <location>
        <begin position="260"/>
        <end position="272"/>
    </location>
</feature>
<evidence type="ECO:0000256" key="1">
    <source>
        <dbReference type="SAM" id="MobiDB-lite"/>
    </source>
</evidence>
<protein>
    <recommendedName>
        <fullName evidence="4">Alpha/beta hydrolase fold-3 domain-containing protein</fullName>
    </recommendedName>
</protein>
<sequence length="442" mass="48851">MSNPEYIASVFWPRHPGTDNGQKQRNVILHLPPGPSLGQTVQTWPAVDEQSSLLALASPNTTIVTINYRHGLSVDSENAEESTINHCFPTPIQDVAEGLHFLTSDASPLNDGQEFIPKISLLGSRLGGGLAAMLALTQPNDIYALTMIEPMVDWVGLDEVVKHLRDATSDHTDETTPTWKKAARKRNRALNFPSVENKNILAAAEELLTLRSTLFKTPSAYFDPFANPVLFLRAPGRDTPLDTAGDLLMRQLGIEYSSSGDDDSFGPYDDDWGQNNPSAIESNSAYTEQSPSSNSEAGFVSDVITPDVEQQHSYPLPFGASPQPRRRKVLRRWPSIGRPEDVLLPGTKFFLRSVRPPGSQDDPNPAVDHERGLRALLRAQGMEFAELMRRACFYGRDSGFANERVLVHEFGKDDDPTEFKTGEPSSISEQAVRWADQALKQD</sequence>
<feature type="region of interest" description="Disordered" evidence="1">
    <location>
        <begin position="412"/>
        <end position="432"/>
    </location>
</feature>
<feature type="region of interest" description="Disordered" evidence="1">
    <location>
        <begin position="260"/>
        <end position="298"/>
    </location>
</feature>
<accession>A0AAV9N9C8</accession>
<organism evidence="2 3">
    <name type="scientific">Exophiala bonariae</name>
    <dbReference type="NCBI Taxonomy" id="1690606"/>
    <lineage>
        <taxon>Eukaryota</taxon>
        <taxon>Fungi</taxon>
        <taxon>Dikarya</taxon>
        <taxon>Ascomycota</taxon>
        <taxon>Pezizomycotina</taxon>
        <taxon>Eurotiomycetes</taxon>
        <taxon>Chaetothyriomycetidae</taxon>
        <taxon>Chaetothyriales</taxon>
        <taxon>Herpotrichiellaceae</taxon>
        <taxon>Exophiala</taxon>
    </lineage>
</organism>
<feature type="compositionally biased region" description="Basic and acidic residues" evidence="1">
    <location>
        <begin position="412"/>
        <end position="421"/>
    </location>
</feature>